<accession>A0A0R2AKG2</accession>
<dbReference type="Gene3D" id="3.40.80.10">
    <property type="entry name" value="Peptidoglycan recognition protein-like"/>
    <property type="match status" value="1"/>
</dbReference>
<feature type="domain" description="N-acetylmuramoyl-L-alanine amidase" evidence="2">
    <location>
        <begin position="55"/>
        <end position="194"/>
    </location>
</feature>
<evidence type="ECO:0000259" key="2">
    <source>
        <dbReference type="SMART" id="SM00644"/>
    </source>
</evidence>
<evidence type="ECO:0000313" key="3">
    <source>
        <dbReference type="EMBL" id="KRM67704.1"/>
    </source>
</evidence>
<dbReference type="AlphaFoldDB" id="A0A0R2AKG2"/>
<sequence>MIKNLSKKYVLVLIAAVSFFTLSIFNVKSVNSASLNGYIYKHNIKPAKITEDIWSKFPKYKYSGGKPKGVVIHETANPHSSIYSEIAYMKKYWRNAFVHSFVDDKRIINIANTNYLSWGVGYPGNARFIQFEQIEVHSKKAFAKEVNNSAYYTAYLLHKYNLPAVSAENTGKGTVWSHKSVAKHLGGSNHTDPIGYYKSNGKKFFGKAYTMSEFFSLVKHYYNKHSNKTTTNNSNGNNSSSNSSNSDVNQGNSNPVEDKAISSNSSNVVNGVTYNDGSGKDVAKLSYNYSKYGIYNHVKNAGYKTTSYKWKKLGVKAEQLVYVNNRAVHNKNHSVWYRIKFANNSNAKTYWVPEKALTFNSVQYSNSSESMTFNGIESKLYDNIPNSSHLSNEKMSNYSLLGHAVNTVQKATVKDINGNQSTWYKVSIDGHNYWANANSFSNN</sequence>
<dbReference type="InterPro" id="IPR036505">
    <property type="entry name" value="Amidase/PGRP_sf"/>
</dbReference>
<organism evidence="3 4">
    <name type="scientific">Apilactobacillus ozensis DSM 23829 = JCM 17196</name>
    <dbReference type="NCBI Taxonomy" id="1423781"/>
    <lineage>
        <taxon>Bacteria</taxon>
        <taxon>Bacillati</taxon>
        <taxon>Bacillota</taxon>
        <taxon>Bacilli</taxon>
        <taxon>Lactobacillales</taxon>
        <taxon>Lactobacillaceae</taxon>
        <taxon>Apilactobacillus</taxon>
    </lineage>
</organism>
<evidence type="ECO:0000256" key="1">
    <source>
        <dbReference type="SAM" id="MobiDB-lite"/>
    </source>
</evidence>
<dbReference type="EMBL" id="AYYQ01000035">
    <property type="protein sequence ID" value="KRM67704.1"/>
    <property type="molecule type" value="Genomic_DNA"/>
</dbReference>
<dbReference type="PATRIC" id="fig|1423781.4.peg.433"/>
<dbReference type="GO" id="GO:0008745">
    <property type="term" value="F:N-acetylmuramoyl-L-alanine amidase activity"/>
    <property type="evidence" value="ECO:0007669"/>
    <property type="project" value="InterPro"/>
</dbReference>
<dbReference type="SMART" id="SM00644">
    <property type="entry name" value="Ami_2"/>
    <property type="match status" value="1"/>
</dbReference>
<gene>
    <name evidence="3" type="ORF">FD06_GL000422</name>
</gene>
<feature type="compositionally biased region" description="Low complexity" evidence="1">
    <location>
        <begin position="228"/>
        <end position="254"/>
    </location>
</feature>
<dbReference type="InterPro" id="IPR002502">
    <property type="entry name" value="Amidase_domain"/>
</dbReference>
<reference evidence="3 4" key="1">
    <citation type="journal article" date="2015" name="Genome Announc.">
        <title>Expanding the biotechnology potential of lactobacilli through comparative genomics of 213 strains and associated genera.</title>
        <authorList>
            <person name="Sun Z."/>
            <person name="Harris H.M."/>
            <person name="McCann A."/>
            <person name="Guo C."/>
            <person name="Argimon S."/>
            <person name="Zhang W."/>
            <person name="Yang X."/>
            <person name="Jeffery I.B."/>
            <person name="Cooney J.C."/>
            <person name="Kagawa T.F."/>
            <person name="Liu W."/>
            <person name="Song Y."/>
            <person name="Salvetti E."/>
            <person name="Wrobel A."/>
            <person name="Rasinkangas P."/>
            <person name="Parkhill J."/>
            <person name="Rea M.C."/>
            <person name="O'Sullivan O."/>
            <person name="Ritari J."/>
            <person name="Douillard F.P."/>
            <person name="Paul Ross R."/>
            <person name="Yang R."/>
            <person name="Briner A.E."/>
            <person name="Felis G.E."/>
            <person name="de Vos W.M."/>
            <person name="Barrangou R."/>
            <person name="Klaenhammer T.R."/>
            <person name="Caufield P.W."/>
            <person name="Cui Y."/>
            <person name="Zhang H."/>
            <person name="O'Toole P.W."/>
        </authorList>
    </citation>
    <scope>NUCLEOTIDE SEQUENCE [LARGE SCALE GENOMIC DNA]</scope>
    <source>
        <strain evidence="3 4">DSM 23829</strain>
    </source>
</reference>
<dbReference type="CDD" id="cd06583">
    <property type="entry name" value="PGRP"/>
    <property type="match status" value="1"/>
</dbReference>
<feature type="region of interest" description="Disordered" evidence="1">
    <location>
        <begin position="227"/>
        <end position="264"/>
    </location>
</feature>
<dbReference type="Proteomes" id="UP000052012">
    <property type="component" value="Unassembled WGS sequence"/>
</dbReference>
<name>A0A0R2AKG2_9LACO</name>
<comment type="caution">
    <text evidence="3">The sequence shown here is derived from an EMBL/GenBank/DDBJ whole genome shotgun (WGS) entry which is preliminary data.</text>
</comment>
<proteinExistence type="predicted"/>
<dbReference type="GO" id="GO:0009253">
    <property type="term" value="P:peptidoglycan catabolic process"/>
    <property type="evidence" value="ECO:0007669"/>
    <property type="project" value="InterPro"/>
</dbReference>
<dbReference type="SUPFAM" id="SSF55846">
    <property type="entry name" value="N-acetylmuramoyl-L-alanine amidase-like"/>
    <property type="match status" value="1"/>
</dbReference>
<dbReference type="STRING" id="1423781.FD06_GL000422"/>
<protein>
    <submittedName>
        <fullName evidence="3">N-acetylmuramoyl-L-alanine amidase</fullName>
    </submittedName>
</protein>
<dbReference type="Pfam" id="PF01510">
    <property type="entry name" value="Amidase_2"/>
    <property type="match status" value="1"/>
</dbReference>
<keyword evidence="4" id="KW-1185">Reference proteome</keyword>
<evidence type="ECO:0000313" key="4">
    <source>
        <dbReference type="Proteomes" id="UP000052012"/>
    </source>
</evidence>
<dbReference type="RefSeq" id="WP_056966650.1">
    <property type="nucleotide sequence ID" value="NZ_AYYQ01000035.1"/>
</dbReference>